<dbReference type="GO" id="GO:0005544">
    <property type="term" value="F:calcium-dependent phospholipid binding"/>
    <property type="evidence" value="ECO:0007669"/>
    <property type="project" value="InterPro"/>
</dbReference>
<dbReference type="AlphaFoldDB" id="A0A812CE23"/>
<dbReference type="GO" id="GO:0090314">
    <property type="term" value="P:positive regulation of protein targeting to membrane"/>
    <property type="evidence" value="ECO:0007669"/>
    <property type="project" value="TreeGrafter"/>
</dbReference>
<sequence length="282" mass="32383">MPGRLKVKVVAARDLPIMDRASDLTDAFVEVRFGNDVTKTDVYRKSLNPQWNSDWFKFEVEDEALQDEPLILRVLDYDTYSAHDSIGKVYIDLNPLLIKNNPSVINGWFPIYDTMRGIRGELNFIVKVDLFSDFNRFRQSSCGVQLFCSPTVPENYQLQSLHGFVEELVVNDDPEYQWIDKLRTSRASNEARQRLFSKLTGELQRKIGLKVLELGGNSIIGYRQCFDLEGESGIVVRAIGTAITLSKTSIPSTSPIGLSPFKEKFNNIFRRQYRLKCLFFFI</sequence>
<dbReference type="Pfam" id="PF23025">
    <property type="entry name" value="YbjQ_2"/>
    <property type="match status" value="1"/>
</dbReference>
<gene>
    <name evidence="2" type="ORF">SPHA_36022</name>
</gene>
<dbReference type="InterPro" id="IPR038983">
    <property type="entry name" value="C2CD5"/>
</dbReference>
<dbReference type="PROSITE" id="PS50004">
    <property type="entry name" value="C2"/>
    <property type="match status" value="1"/>
</dbReference>
<dbReference type="InterPro" id="IPR035892">
    <property type="entry name" value="C2_domain_sf"/>
</dbReference>
<dbReference type="EMBL" id="CAHIKZ030001558">
    <property type="protein sequence ID" value="CAE1268183.1"/>
    <property type="molecule type" value="Genomic_DNA"/>
</dbReference>
<dbReference type="SUPFAM" id="SSF49562">
    <property type="entry name" value="C2 domain (Calcium/lipid-binding domain, CaLB)"/>
    <property type="match status" value="1"/>
</dbReference>
<dbReference type="GO" id="GO:0005509">
    <property type="term" value="F:calcium ion binding"/>
    <property type="evidence" value="ECO:0007669"/>
    <property type="project" value="TreeGrafter"/>
</dbReference>
<dbReference type="InterPro" id="IPR037785">
    <property type="entry name" value="C2_C2CD5"/>
</dbReference>
<reference evidence="2" key="1">
    <citation type="submission" date="2021-01" db="EMBL/GenBank/DDBJ databases">
        <authorList>
            <person name="Li R."/>
            <person name="Bekaert M."/>
        </authorList>
    </citation>
    <scope>NUCLEOTIDE SEQUENCE</scope>
    <source>
        <strain evidence="2">Farmed</strain>
    </source>
</reference>
<evidence type="ECO:0000313" key="2">
    <source>
        <dbReference type="EMBL" id="CAE1268183.1"/>
    </source>
</evidence>
<evidence type="ECO:0000313" key="3">
    <source>
        <dbReference type="Proteomes" id="UP000597762"/>
    </source>
</evidence>
<name>A0A812CE23_ACAPH</name>
<dbReference type="GO" id="GO:0005886">
    <property type="term" value="C:plasma membrane"/>
    <property type="evidence" value="ECO:0007669"/>
    <property type="project" value="TreeGrafter"/>
</dbReference>
<dbReference type="InterPro" id="IPR000008">
    <property type="entry name" value="C2_dom"/>
</dbReference>
<dbReference type="Proteomes" id="UP000597762">
    <property type="component" value="Unassembled WGS sequence"/>
</dbReference>
<dbReference type="Gene3D" id="2.60.40.150">
    <property type="entry name" value="C2 domain"/>
    <property type="match status" value="1"/>
</dbReference>
<dbReference type="GO" id="GO:0065002">
    <property type="term" value="P:intracellular protein transmembrane transport"/>
    <property type="evidence" value="ECO:0007669"/>
    <property type="project" value="TreeGrafter"/>
</dbReference>
<keyword evidence="3" id="KW-1185">Reference proteome</keyword>
<dbReference type="InterPro" id="IPR056431">
    <property type="entry name" value="C2CD5_YbjQ-rel_dom"/>
</dbReference>
<feature type="domain" description="C2" evidence="1">
    <location>
        <begin position="1"/>
        <end position="109"/>
    </location>
</feature>
<dbReference type="CDD" id="cd08688">
    <property type="entry name" value="C2_KIAA0528-like"/>
    <property type="match status" value="1"/>
</dbReference>
<evidence type="ECO:0000259" key="1">
    <source>
        <dbReference type="PROSITE" id="PS50004"/>
    </source>
</evidence>
<dbReference type="OrthoDB" id="419768at2759"/>
<organism evidence="2 3">
    <name type="scientific">Acanthosepion pharaonis</name>
    <name type="common">Pharaoh cuttlefish</name>
    <name type="synonym">Sepia pharaonis</name>
    <dbReference type="NCBI Taxonomy" id="158019"/>
    <lineage>
        <taxon>Eukaryota</taxon>
        <taxon>Metazoa</taxon>
        <taxon>Spiralia</taxon>
        <taxon>Lophotrochozoa</taxon>
        <taxon>Mollusca</taxon>
        <taxon>Cephalopoda</taxon>
        <taxon>Coleoidea</taxon>
        <taxon>Decapodiformes</taxon>
        <taxon>Sepiida</taxon>
        <taxon>Sepiina</taxon>
        <taxon>Sepiidae</taxon>
        <taxon>Acanthosepion</taxon>
    </lineage>
</organism>
<dbReference type="GO" id="GO:0010828">
    <property type="term" value="P:positive regulation of D-glucose transmembrane transport"/>
    <property type="evidence" value="ECO:0007669"/>
    <property type="project" value="TreeGrafter"/>
</dbReference>
<protein>
    <submittedName>
        <fullName evidence="2">C2 domain-containing protein 5</fullName>
    </submittedName>
</protein>
<dbReference type="PANTHER" id="PTHR37412">
    <property type="entry name" value="C2 DOMAIN-CONTAINING PROTEIN 5"/>
    <property type="match status" value="1"/>
</dbReference>
<dbReference type="Pfam" id="PF00168">
    <property type="entry name" value="C2"/>
    <property type="match status" value="1"/>
</dbReference>
<dbReference type="SMART" id="SM00239">
    <property type="entry name" value="C2"/>
    <property type="match status" value="1"/>
</dbReference>
<accession>A0A812CE23</accession>
<dbReference type="PANTHER" id="PTHR37412:SF2">
    <property type="entry name" value="C2 DOMAIN-CONTAINING PROTEIN 5"/>
    <property type="match status" value="1"/>
</dbReference>
<comment type="caution">
    <text evidence="2">The sequence shown here is derived from an EMBL/GenBank/DDBJ whole genome shotgun (WGS) entry which is preliminary data.</text>
</comment>
<dbReference type="GO" id="GO:0072659">
    <property type="term" value="P:protein localization to plasma membrane"/>
    <property type="evidence" value="ECO:0007669"/>
    <property type="project" value="TreeGrafter"/>
</dbReference>
<dbReference type="GO" id="GO:0031340">
    <property type="term" value="P:positive regulation of vesicle fusion"/>
    <property type="evidence" value="ECO:0007669"/>
    <property type="project" value="TreeGrafter"/>
</dbReference>
<proteinExistence type="predicted"/>